<organism evidence="1 2">
    <name type="scientific">Candida boidinii</name>
    <name type="common">Yeast</name>
    <dbReference type="NCBI Taxonomy" id="5477"/>
    <lineage>
        <taxon>Eukaryota</taxon>
        <taxon>Fungi</taxon>
        <taxon>Dikarya</taxon>
        <taxon>Ascomycota</taxon>
        <taxon>Saccharomycotina</taxon>
        <taxon>Pichiomycetes</taxon>
        <taxon>Pichiales</taxon>
        <taxon>Pichiaceae</taxon>
        <taxon>Ogataea</taxon>
        <taxon>Ogataea/Candida clade</taxon>
    </lineage>
</organism>
<gene>
    <name evidence="1" type="ORF">Cboi01_000385600</name>
</gene>
<name>A0ACB5TUZ9_CANBO</name>
<evidence type="ECO:0000313" key="1">
    <source>
        <dbReference type="EMBL" id="GME95328.1"/>
    </source>
</evidence>
<reference evidence="1" key="1">
    <citation type="submission" date="2023-04" db="EMBL/GenBank/DDBJ databases">
        <title>Candida boidinii NBRC 1967.</title>
        <authorList>
            <person name="Ichikawa N."/>
            <person name="Sato H."/>
            <person name="Tonouchi N."/>
        </authorList>
    </citation>
    <scope>NUCLEOTIDE SEQUENCE</scope>
    <source>
        <strain evidence="1">NBRC 1967</strain>
    </source>
</reference>
<proteinExistence type="predicted"/>
<dbReference type="EMBL" id="BSXV01002266">
    <property type="protein sequence ID" value="GME95328.1"/>
    <property type="molecule type" value="Genomic_DNA"/>
</dbReference>
<evidence type="ECO:0000313" key="2">
    <source>
        <dbReference type="Proteomes" id="UP001165101"/>
    </source>
</evidence>
<comment type="caution">
    <text evidence="1">The sequence shown here is derived from an EMBL/GenBank/DDBJ whole genome shotgun (WGS) entry which is preliminary data.</text>
</comment>
<dbReference type="Proteomes" id="UP001165101">
    <property type="component" value="Unassembled WGS sequence"/>
</dbReference>
<protein>
    <submittedName>
        <fullName evidence="1">Unnamed protein product</fullName>
    </submittedName>
</protein>
<keyword evidence="2" id="KW-1185">Reference proteome</keyword>
<sequence length="336" mass="39157">MRSANYIMRLLNDRSGFKFDDEDFANQFIMFKKRGIRTLDEKLQRIKNCKNLNNNSWYSIFKTLKDSKVKDLFITDMNELGISLKPILKDVIYYFSENRKPNEMLEFVEEAMQRYDIKLDAYINNKIVNCYVKNGEIHKGFQRLFDQHYTNNIPINPGSYSPFLVYFINNGEFYYALAMANLFLKLFNVKVENVFAKRLFPALKEMEYFDNWYSFAKIIVEAFNGSSSGSAKNSVTRQQFEELETYAALHNIPQNSSKYNNGGYNFLNPTTIDRHFFIDLKESLKWDIVAKVDDTPGILNSRKIPSVDIKATIILELNKNSDSFKNGAKLLGAKVN</sequence>
<accession>A0ACB5TUZ9</accession>